<name>A0AA88MBN8_CHASR</name>
<reference evidence="2" key="1">
    <citation type="submission" date="2023-07" db="EMBL/GenBank/DDBJ databases">
        <title>Chromosome-level Genome Assembly of Striped Snakehead (Channa striata).</title>
        <authorList>
            <person name="Liu H."/>
        </authorList>
    </citation>
    <scope>NUCLEOTIDE SEQUENCE</scope>
    <source>
        <strain evidence="2">Gz</strain>
        <tissue evidence="2">Muscle</tissue>
    </source>
</reference>
<protein>
    <submittedName>
        <fullName evidence="2">Uncharacterized protein</fullName>
    </submittedName>
</protein>
<feature type="compositionally biased region" description="Basic residues" evidence="1">
    <location>
        <begin position="125"/>
        <end position="134"/>
    </location>
</feature>
<keyword evidence="3" id="KW-1185">Reference proteome</keyword>
<dbReference type="AlphaFoldDB" id="A0AA88MBN8"/>
<evidence type="ECO:0000313" key="3">
    <source>
        <dbReference type="Proteomes" id="UP001187415"/>
    </source>
</evidence>
<comment type="caution">
    <text evidence="2">The sequence shown here is derived from an EMBL/GenBank/DDBJ whole genome shotgun (WGS) entry which is preliminary data.</text>
</comment>
<feature type="region of interest" description="Disordered" evidence="1">
    <location>
        <begin position="80"/>
        <end position="134"/>
    </location>
</feature>
<gene>
    <name evidence="2" type="ORF">Q5P01_016581</name>
</gene>
<sequence>MVFNILVKHRASDGDSLYAGLSDLMDGRNLSLYLSLGRTLPDIHRSSDYAKDPRSPDPVKVYDHALVHYLFSDSLELQAASGHRGETENGQGGRHVPLQAEPNSVSHDEPSPRSCSSDKYQNAPHTRRGYARPKKVSSVTVSLKAVYDMLALYAPDSHTGFWDQLGEAMVDLYKADDEPPGCSDTGHLREASRGPTGTFHGSRILLRTHEGAREPLTELEYDWEMLEASDVFNKVHGCDSFSPDTLKRDYAVTMMAV</sequence>
<proteinExistence type="predicted"/>
<evidence type="ECO:0000256" key="1">
    <source>
        <dbReference type="SAM" id="MobiDB-lite"/>
    </source>
</evidence>
<feature type="compositionally biased region" description="Polar residues" evidence="1">
    <location>
        <begin position="113"/>
        <end position="124"/>
    </location>
</feature>
<accession>A0AA88MBN8</accession>
<dbReference type="EMBL" id="JAUPFM010000013">
    <property type="protein sequence ID" value="KAK2832692.1"/>
    <property type="molecule type" value="Genomic_DNA"/>
</dbReference>
<organism evidence="2 3">
    <name type="scientific">Channa striata</name>
    <name type="common">Snakehead murrel</name>
    <name type="synonym">Ophicephalus striatus</name>
    <dbReference type="NCBI Taxonomy" id="64152"/>
    <lineage>
        <taxon>Eukaryota</taxon>
        <taxon>Metazoa</taxon>
        <taxon>Chordata</taxon>
        <taxon>Craniata</taxon>
        <taxon>Vertebrata</taxon>
        <taxon>Euteleostomi</taxon>
        <taxon>Actinopterygii</taxon>
        <taxon>Neopterygii</taxon>
        <taxon>Teleostei</taxon>
        <taxon>Neoteleostei</taxon>
        <taxon>Acanthomorphata</taxon>
        <taxon>Anabantaria</taxon>
        <taxon>Anabantiformes</taxon>
        <taxon>Channoidei</taxon>
        <taxon>Channidae</taxon>
        <taxon>Channa</taxon>
    </lineage>
</organism>
<dbReference type="Proteomes" id="UP001187415">
    <property type="component" value="Unassembled WGS sequence"/>
</dbReference>
<evidence type="ECO:0000313" key="2">
    <source>
        <dbReference type="EMBL" id="KAK2832692.1"/>
    </source>
</evidence>